<proteinExistence type="inferred from homology"/>
<reference evidence="9 10" key="1">
    <citation type="submission" date="2015-12" db="EMBL/GenBank/DDBJ databases">
        <title>Intraspecies pangenome expansion in the marine bacterium Alteromonas.</title>
        <authorList>
            <person name="Lopez-Perez M."/>
            <person name="Rodriguez-Valera F."/>
        </authorList>
    </citation>
    <scope>NUCLEOTIDE SEQUENCE [LARGE SCALE GENOMIC DNA]</scope>
    <source>
        <strain evidence="9 10">LMG 21861</strain>
    </source>
</reference>
<evidence type="ECO:0000256" key="1">
    <source>
        <dbReference type="ARBA" id="ARBA00001974"/>
    </source>
</evidence>
<keyword evidence="10" id="KW-1185">Reference proteome</keyword>
<dbReference type="Proteomes" id="UP000056750">
    <property type="component" value="Chromosome"/>
</dbReference>
<keyword evidence="7" id="KW-0503">Monooxygenase</keyword>
<evidence type="ECO:0000259" key="8">
    <source>
        <dbReference type="Pfam" id="PF01494"/>
    </source>
</evidence>
<evidence type="ECO:0000256" key="5">
    <source>
        <dbReference type="ARBA" id="ARBA00022827"/>
    </source>
</evidence>
<name>A0ABM5YIS9_9ALTE</name>
<sequence>MYDFCINGGGMVGAALALGLAKQQYRVAIIEPHLPKGFDESSKPDLRVSAISDASVSLLTSLGAWDYIQAMRVKPYTGLSVWDDPAHRTDFTAQSIDVPQLGFFVENRLLQLGCHQALQAFDNVTWFAGCKVTDITLGNSSVDGSVNSSVNSSVDSDVSRNHAATLSLDNGETIHAKWLIGADGAASQVRQAANIGVSGWQYSQQAMGITVEMVNSVDAITWQEFTPDGPKAFLPMFNNYASLVWYDSPDELKRISTLNAAQLKQAIIEAFPNELLKNGNDFTVIDKATFPLTRAHASRYITDGVILVGDAAHTINPLAGQGVNLGFRDVETLLAVTAEGTDLTSLEFKKRLITSYEKPRQRDNGLMMSAMDGFYGLFSNDIGPIKWLRNQILSVAQQFEPAKREVLKYAIGMREWKF</sequence>
<evidence type="ECO:0000256" key="2">
    <source>
        <dbReference type="ARBA" id="ARBA00004749"/>
    </source>
</evidence>
<dbReference type="PANTHER" id="PTHR43876:SF10">
    <property type="entry name" value="3-DEMETHOXYUBIQUINOL 3-HYDROXYLASE"/>
    <property type="match status" value="1"/>
</dbReference>
<feature type="domain" description="FAD-binding" evidence="8">
    <location>
        <begin position="3"/>
        <end position="335"/>
    </location>
</feature>
<dbReference type="PRINTS" id="PR00420">
    <property type="entry name" value="RNGMNOXGNASE"/>
</dbReference>
<comment type="pathway">
    <text evidence="2">Cofactor biosynthesis; ubiquinone biosynthesis.</text>
</comment>
<accession>A0ABM5YIS9</accession>
<keyword evidence="5" id="KW-0274">FAD</keyword>
<dbReference type="InterPro" id="IPR036188">
    <property type="entry name" value="FAD/NAD-bd_sf"/>
</dbReference>
<dbReference type="Pfam" id="PF01494">
    <property type="entry name" value="FAD_binding_3"/>
    <property type="match status" value="1"/>
</dbReference>
<dbReference type="EMBL" id="CP013926">
    <property type="protein sequence ID" value="AMJ74107.1"/>
    <property type="molecule type" value="Genomic_DNA"/>
</dbReference>
<dbReference type="InterPro" id="IPR051205">
    <property type="entry name" value="UbiH/COQ6_monooxygenase"/>
</dbReference>
<protein>
    <submittedName>
        <fullName evidence="9">2-octaprenyl-3-methyl-6-methoxy-1,4-benzoquinol hydroxylase</fullName>
    </submittedName>
</protein>
<organism evidence="9 10">
    <name type="scientific">Alteromonas stellipolaris</name>
    <dbReference type="NCBI Taxonomy" id="233316"/>
    <lineage>
        <taxon>Bacteria</taxon>
        <taxon>Pseudomonadati</taxon>
        <taxon>Pseudomonadota</taxon>
        <taxon>Gammaproteobacteria</taxon>
        <taxon>Alteromonadales</taxon>
        <taxon>Alteromonadaceae</taxon>
        <taxon>Alteromonas/Salinimonas group</taxon>
        <taxon>Alteromonas</taxon>
    </lineage>
</organism>
<evidence type="ECO:0000313" key="9">
    <source>
        <dbReference type="EMBL" id="AMJ74107.1"/>
    </source>
</evidence>
<keyword evidence="4" id="KW-0285">Flavoprotein</keyword>
<evidence type="ECO:0000256" key="6">
    <source>
        <dbReference type="ARBA" id="ARBA00023002"/>
    </source>
</evidence>
<comment type="similarity">
    <text evidence="3">Belongs to the UbiH/COQ6 family.</text>
</comment>
<evidence type="ECO:0000256" key="4">
    <source>
        <dbReference type="ARBA" id="ARBA00022630"/>
    </source>
</evidence>
<evidence type="ECO:0000256" key="7">
    <source>
        <dbReference type="ARBA" id="ARBA00023033"/>
    </source>
</evidence>
<dbReference type="NCBIfam" id="TIGR01988">
    <property type="entry name" value="Ubi-OHases"/>
    <property type="match status" value="1"/>
</dbReference>
<evidence type="ECO:0000256" key="3">
    <source>
        <dbReference type="ARBA" id="ARBA00005349"/>
    </source>
</evidence>
<comment type="cofactor">
    <cofactor evidence="1">
        <name>FAD</name>
        <dbReference type="ChEBI" id="CHEBI:57692"/>
    </cofactor>
</comment>
<keyword evidence="6" id="KW-0560">Oxidoreductase</keyword>
<evidence type="ECO:0000313" key="10">
    <source>
        <dbReference type="Proteomes" id="UP000056750"/>
    </source>
</evidence>
<dbReference type="InterPro" id="IPR010971">
    <property type="entry name" value="UbiH/COQ6"/>
</dbReference>
<gene>
    <name evidence="9" type="primary">ubiF</name>
    <name evidence="9" type="synonym">yleB</name>
    <name evidence="9" type="ORF">AVL57_09065</name>
</gene>
<dbReference type="RefSeq" id="WP_057792712.1">
    <property type="nucleotide sequence ID" value="NZ_CP013926.1"/>
</dbReference>
<dbReference type="PANTHER" id="PTHR43876">
    <property type="entry name" value="UBIQUINONE BIOSYNTHESIS MONOOXYGENASE COQ6, MITOCHONDRIAL"/>
    <property type="match status" value="1"/>
</dbReference>
<dbReference type="SUPFAM" id="SSF51905">
    <property type="entry name" value="FAD/NAD(P)-binding domain"/>
    <property type="match status" value="1"/>
</dbReference>
<dbReference type="InterPro" id="IPR002938">
    <property type="entry name" value="FAD-bd"/>
</dbReference>
<dbReference type="Gene3D" id="3.50.50.60">
    <property type="entry name" value="FAD/NAD(P)-binding domain"/>
    <property type="match status" value="2"/>
</dbReference>